<comment type="similarity">
    <text evidence="9">Belongs to the purine/pyrimidine phosphoribosyltransferase family. PyrE subfamily.</text>
</comment>
<keyword evidence="6 9" id="KW-0665">Pyrimidine biosynthesis</keyword>
<dbReference type="SUPFAM" id="SSF51366">
    <property type="entry name" value="Ribulose-phoshate binding barrel"/>
    <property type="match status" value="1"/>
</dbReference>
<dbReference type="RefSeq" id="WP_193909265.1">
    <property type="nucleotide sequence ID" value="NZ_JADEXG010000043.1"/>
</dbReference>
<reference evidence="11" key="1">
    <citation type="submission" date="2020-10" db="EMBL/GenBank/DDBJ databases">
        <authorList>
            <person name="Castelo-Branco R."/>
            <person name="Eusebio N."/>
            <person name="Adriana R."/>
            <person name="Vieira A."/>
            <person name="Brugerolle De Fraissinette N."/>
            <person name="Rezende De Castro R."/>
            <person name="Schneider M.P."/>
            <person name="Vasconcelos V."/>
            <person name="Leao P.N."/>
        </authorList>
    </citation>
    <scope>NUCLEOTIDE SEQUENCE</scope>
    <source>
        <strain evidence="11">LEGE 07310</strain>
    </source>
</reference>
<dbReference type="GO" id="GO:0004590">
    <property type="term" value="F:orotidine-5'-phosphate decarboxylase activity"/>
    <property type="evidence" value="ECO:0007669"/>
    <property type="project" value="UniProtKB-UniRule"/>
</dbReference>
<dbReference type="GO" id="GO:0044205">
    <property type="term" value="P:'de novo' UMP biosynthetic process"/>
    <property type="evidence" value="ECO:0007669"/>
    <property type="project" value="UniProtKB-UniRule"/>
</dbReference>
<keyword evidence="12" id="KW-1185">Reference proteome</keyword>
<dbReference type="InterPro" id="IPR001754">
    <property type="entry name" value="OMPdeCOase_dom"/>
</dbReference>
<feature type="binding site" evidence="9">
    <location>
        <position position="400"/>
    </location>
    <ligand>
        <name>5-phospho-alpha-D-ribose 1-diphosphate</name>
        <dbReference type="ChEBI" id="CHEBI:58017"/>
        <note>ligand shared between dimeric partners</note>
    </ligand>
</feature>
<feature type="domain" description="Orotidine 5'-phosphate decarboxylase" evidence="10">
    <location>
        <begin position="17"/>
        <end position="240"/>
    </location>
</feature>
<dbReference type="Proteomes" id="UP000636505">
    <property type="component" value="Unassembled WGS sequence"/>
</dbReference>
<dbReference type="Gene3D" id="3.20.20.70">
    <property type="entry name" value="Aldolase class I"/>
    <property type="match status" value="1"/>
</dbReference>
<evidence type="ECO:0000256" key="2">
    <source>
        <dbReference type="ARBA" id="ARBA00004889"/>
    </source>
</evidence>
<evidence type="ECO:0000256" key="3">
    <source>
        <dbReference type="ARBA" id="ARBA00022676"/>
    </source>
</evidence>
<evidence type="ECO:0000256" key="4">
    <source>
        <dbReference type="ARBA" id="ARBA00022679"/>
    </source>
</evidence>
<dbReference type="InterPro" id="IPR023031">
    <property type="entry name" value="OPRT"/>
</dbReference>
<accession>A0A8J7AQV3</accession>
<dbReference type="PANTHER" id="PTHR19278:SF9">
    <property type="entry name" value="URIDINE 5'-MONOPHOSPHATE SYNTHASE"/>
    <property type="match status" value="1"/>
</dbReference>
<evidence type="ECO:0000256" key="1">
    <source>
        <dbReference type="ARBA" id="ARBA00004861"/>
    </source>
</evidence>
<sequence length="496" mass="54381">MNFFDKLSKAISQNQSLLYVGLDPSPEVWPECYAALAKPQAEYSLERALHDHPQLGKLRAWLQSLIADTADSVCAFKLNPEFYRLLGVAGIELMHETLSCIPDAIPIILDANHSDLNSNTIFAQTIFRAWQVDAVTLNAYSGQDLAAPFLLYPDLGIFVLCTTSNPTAQTLQAYPSADTPFYLHLGNEARTWGLPKQVGLEVGAPSPDVLARIRATAPERCILARSVWTEGSDLQKLLEAGLNADGDGLLIPVPTEVLIPAAGEKTYLETVKALKAQVNQVREAVAQQHPSCSVWVSDICLLKPLPHEDLILQLYDIGCLQFGNFVQASGETFSYYVDLRTIISNPQVFDKVIGAYATILKTLRFERIAGIPYGALPTATGLALRLDRPMIFPRKEVKAHGARRLVEGQYHEGETAVVVDDILISGRSAMAGAAKLQSVGLNVKDIVVFIDHEKGVMDRLKQNGYQGHAVMTISEIAETLLEAGRLTETQFQTLTE</sequence>
<evidence type="ECO:0000256" key="9">
    <source>
        <dbReference type="HAMAP-Rule" id="MF_01208"/>
    </source>
</evidence>
<comment type="cofactor">
    <cofactor evidence="9">
        <name>Mg(2+)</name>
        <dbReference type="ChEBI" id="CHEBI:18420"/>
    </cofactor>
</comment>
<dbReference type="SUPFAM" id="SSF53271">
    <property type="entry name" value="PRTase-like"/>
    <property type="match status" value="1"/>
</dbReference>
<dbReference type="EMBL" id="JADEXG010000043">
    <property type="protein sequence ID" value="MBE9078924.1"/>
    <property type="molecule type" value="Genomic_DNA"/>
</dbReference>
<dbReference type="InterPro" id="IPR000836">
    <property type="entry name" value="PRTase_dom"/>
</dbReference>
<evidence type="ECO:0000256" key="7">
    <source>
        <dbReference type="ARBA" id="ARBA00023239"/>
    </source>
</evidence>
<dbReference type="UniPathway" id="UPA00070">
    <property type="reaction ID" value="UER00119"/>
</dbReference>
<dbReference type="InterPro" id="IPR013785">
    <property type="entry name" value="Aldolase_TIM"/>
</dbReference>
<dbReference type="SMART" id="SM00934">
    <property type="entry name" value="OMPdecase"/>
    <property type="match status" value="1"/>
</dbReference>
<dbReference type="EC" id="2.4.2.10" evidence="9"/>
<comment type="caution">
    <text evidence="11">The sequence shown here is derived from an EMBL/GenBank/DDBJ whole genome shotgun (WGS) entry which is preliminary data.</text>
</comment>
<keyword evidence="5" id="KW-0210">Decarboxylase</keyword>
<protein>
    <recommendedName>
        <fullName evidence="9">Orotate phosphoribosyltransferase</fullName>
        <shortName evidence="9">OPRT</shortName>
        <shortName evidence="9">OPRTase</shortName>
        <ecNumber evidence="9">2.4.2.10</ecNumber>
    </recommendedName>
</protein>
<keyword evidence="7 11" id="KW-0456">Lyase</keyword>
<keyword evidence="9" id="KW-0460">Magnesium</keyword>
<dbReference type="InterPro" id="IPR011995">
    <property type="entry name" value="OMPdecase_type-2"/>
</dbReference>
<dbReference type="InterPro" id="IPR011060">
    <property type="entry name" value="RibuloseP-bd_barrel"/>
</dbReference>
<comment type="pathway">
    <text evidence="1">Pyrimidine metabolism; UMP biosynthesis via de novo pathway; UMP from orotate: step 2/2.</text>
</comment>
<proteinExistence type="inferred from homology"/>
<dbReference type="GO" id="GO:0000287">
    <property type="term" value="F:magnesium ion binding"/>
    <property type="evidence" value="ECO:0007669"/>
    <property type="project" value="UniProtKB-UniRule"/>
</dbReference>
<dbReference type="NCBIfam" id="TIGR02127">
    <property type="entry name" value="pyrF_sub2"/>
    <property type="match status" value="1"/>
</dbReference>
<evidence type="ECO:0000256" key="8">
    <source>
        <dbReference type="ARBA" id="ARBA00049157"/>
    </source>
</evidence>
<comment type="function">
    <text evidence="9">Catalyzes the transfer of a ribosyl phosphate group from 5-phosphoribose 1-diphosphate to orotate, leading to the formation of orotidine monophosphate (OMP).</text>
</comment>
<feature type="binding site" description="in other chain" evidence="9">
    <location>
        <position position="395"/>
    </location>
    <ligand>
        <name>5-phospho-alpha-D-ribose 1-diphosphate</name>
        <dbReference type="ChEBI" id="CHEBI:58017"/>
        <note>ligand shared between dimeric partners</note>
    </ligand>
</feature>
<dbReference type="GO" id="GO:0006207">
    <property type="term" value="P:'de novo' pyrimidine nucleobase biosynthetic process"/>
    <property type="evidence" value="ECO:0007669"/>
    <property type="project" value="InterPro"/>
</dbReference>
<evidence type="ECO:0000313" key="11">
    <source>
        <dbReference type="EMBL" id="MBE9078924.1"/>
    </source>
</evidence>
<dbReference type="AlphaFoldDB" id="A0A8J7AQV3"/>
<comment type="catalytic activity">
    <reaction evidence="8">
        <text>orotidine 5'-phosphate + H(+) = UMP + CO2</text>
        <dbReference type="Rhea" id="RHEA:11596"/>
        <dbReference type="ChEBI" id="CHEBI:15378"/>
        <dbReference type="ChEBI" id="CHEBI:16526"/>
        <dbReference type="ChEBI" id="CHEBI:57538"/>
        <dbReference type="ChEBI" id="CHEBI:57865"/>
        <dbReference type="EC" id="4.1.1.23"/>
    </reaction>
</comment>
<dbReference type="PANTHER" id="PTHR19278">
    <property type="entry name" value="OROTATE PHOSPHORIBOSYLTRANSFERASE"/>
    <property type="match status" value="1"/>
</dbReference>
<evidence type="ECO:0000259" key="10">
    <source>
        <dbReference type="SMART" id="SM00934"/>
    </source>
</evidence>
<feature type="binding site" evidence="9">
    <location>
        <position position="394"/>
    </location>
    <ligand>
        <name>5-phospho-alpha-D-ribose 1-diphosphate</name>
        <dbReference type="ChEBI" id="CHEBI:58017"/>
        <note>ligand shared between dimeric partners</note>
    </ligand>
</feature>
<comment type="subunit">
    <text evidence="9">Homodimer.</text>
</comment>
<dbReference type="InterPro" id="IPR029057">
    <property type="entry name" value="PRTase-like"/>
</dbReference>
<comment type="catalytic activity">
    <reaction evidence="9">
        <text>orotidine 5'-phosphate + diphosphate = orotate + 5-phospho-alpha-D-ribose 1-diphosphate</text>
        <dbReference type="Rhea" id="RHEA:10380"/>
        <dbReference type="ChEBI" id="CHEBI:30839"/>
        <dbReference type="ChEBI" id="CHEBI:33019"/>
        <dbReference type="ChEBI" id="CHEBI:57538"/>
        <dbReference type="ChEBI" id="CHEBI:58017"/>
        <dbReference type="EC" id="2.4.2.10"/>
    </reaction>
</comment>
<dbReference type="Pfam" id="PF00156">
    <property type="entry name" value="Pribosyltran"/>
    <property type="match status" value="1"/>
</dbReference>
<feature type="binding site" evidence="9">
    <location>
        <position position="398"/>
    </location>
    <ligand>
        <name>5-phospho-alpha-D-ribose 1-diphosphate</name>
        <dbReference type="ChEBI" id="CHEBI:58017"/>
        <note>ligand shared between dimeric partners</note>
    </ligand>
</feature>
<comment type="caution">
    <text evidence="9">Lacks conserved residue(s) required for the propagation of feature annotation.</text>
</comment>
<name>A0A8J7AQV3_9CYAN</name>
<dbReference type="CDD" id="cd06223">
    <property type="entry name" value="PRTases_typeI"/>
    <property type="match status" value="1"/>
</dbReference>
<comment type="pathway">
    <text evidence="2 9">Pyrimidine metabolism; UMP biosynthesis via de novo pathway; UMP from orotate: step 1/2.</text>
</comment>
<evidence type="ECO:0000256" key="6">
    <source>
        <dbReference type="ARBA" id="ARBA00022975"/>
    </source>
</evidence>
<keyword evidence="4 9" id="KW-0808">Transferase</keyword>
<evidence type="ECO:0000313" key="12">
    <source>
        <dbReference type="Proteomes" id="UP000636505"/>
    </source>
</evidence>
<keyword evidence="3 9" id="KW-0328">Glycosyltransferase</keyword>
<dbReference type="NCBIfam" id="NF004034">
    <property type="entry name" value="PRK05500.1"/>
    <property type="match status" value="1"/>
</dbReference>
<gene>
    <name evidence="9" type="primary">pyrE</name>
    <name evidence="11" type="ORF">IQ241_16760</name>
</gene>
<dbReference type="HAMAP" id="MF_01208">
    <property type="entry name" value="PyrE"/>
    <property type="match status" value="1"/>
</dbReference>
<dbReference type="GO" id="GO:0004588">
    <property type="term" value="F:orotate phosphoribosyltransferase activity"/>
    <property type="evidence" value="ECO:0007669"/>
    <property type="project" value="UniProtKB-UniRule"/>
</dbReference>
<evidence type="ECO:0000256" key="5">
    <source>
        <dbReference type="ARBA" id="ARBA00022793"/>
    </source>
</evidence>
<dbReference type="Gene3D" id="3.40.50.2020">
    <property type="match status" value="1"/>
</dbReference>
<organism evidence="11 12">
    <name type="scientific">Vasconcelosia minhoensis LEGE 07310</name>
    <dbReference type="NCBI Taxonomy" id="915328"/>
    <lineage>
        <taxon>Bacteria</taxon>
        <taxon>Bacillati</taxon>
        <taxon>Cyanobacteriota</taxon>
        <taxon>Cyanophyceae</taxon>
        <taxon>Nodosilineales</taxon>
        <taxon>Cymatolegaceae</taxon>
        <taxon>Vasconcelosia</taxon>
        <taxon>Vasconcelosia minhoensis</taxon>
    </lineage>
</organism>
<feature type="binding site" description="in other chain" evidence="9">
    <location>
        <begin position="420"/>
        <end position="428"/>
    </location>
    <ligand>
        <name>5-phospho-alpha-D-ribose 1-diphosphate</name>
        <dbReference type="ChEBI" id="CHEBI:58017"/>
        <note>ligand shared between dimeric partners</note>
    </ligand>
</feature>